<evidence type="ECO:0000313" key="3">
    <source>
        <dbReference type="EMBL" id="KAH3819764.1"/>
    </source>
</evidence>
<evidence type="ECO:0008006" key="5">
    <source>
        <dbReference type="Google" id="ProtNLM"/>
    </source>
</evidence>
<evidence type="ECO:0000256" key="1">
    <source>
        <dbReference type="SAM" id="Phobius"/>
    </source>
</evidence>
<dbReference type="Proteomes" id="UP000828390">
    <property type="component" value="Unassembled WGS sequence"/>
</dbReference>
<dbReference type="AlphaFoldDB" id="A0A9D4GQM5"/>
<feature type="signal peptide" evidence="2">
    <location>
        <begin position="1"/>
        <end position="22"/>
    </location>
</feature>
<keyword evidence="1" id="KW-0472">Membrane</keyword>
<keyword evidence="2" id="KW-0732">Signal</keyword>
<evidence type="ECO:0000313" key="4">
    <source>
        <dbReference type="Proteomes" id="UP000828390"/>
    </source>
</evidence>
<dbReference type="EMBL" id="JAIWYP010000005">
    <property type="protein sequence ID" value="KAH3819764.1"/>
    <property type="molecule type" value="Genomic_DNA"/>
</dbReference>
<accession>A0A9D4GQM5</accession>
<protein>
    <recommendedName>
        <fullName evidence="5">SEFIR domain-containing protein</fullName>
    </recommendedName>
</protein>
<feature type="chain" id="PRO_5039279685" description="SEFIR domain-containing protein" evidence="2">
    <location>
        <begin position="23"/>
        <end position="721"/>
    </location>
</feature>
<evidence type="ECO:0000256" key="2">
    <source>
        <dbReference type="SAM" id="SignalP"/>
    </source>
</evidence>
<keyword evidence="1" id="KW-1133">Transmembrane helix</keyword>
<reference evidence="3" key="1">
    <citation type="journal article" date="2019" name="bioRxiv">
        <title>The Genome of the Zebra Mussel, Dreissena polymorpha: A Resource for Invasive Species Research.</title>
        <authorList>
            <person name="McCartney M.A."/>
            <person name="Auch B."/>
            <person name="Kono T."/>
            <person name="Mallez S."/>
            <person name="Zhang Y."/>
            <person name="Obille A."/>
            <person name="Becker A."/>
            <person name="Abrahante J.E."/>
            <person name="Garbe J."/>
            <person name="Badalamenti J.P."/>
            <person name="Herman A."/>
            <person name="Mangelson H."/>
            <person name="Liachko I."/>
            <person name="Sullivan S."/>
            <person name="Sone E.D."/>
            <person name="Koren S."/>
            <person name="Silverstein K.A.T."/>
            <person name="Beckman K.B."/>
            <person name="Gohl D.M."/>
        </authorList>
    </citation>
    <scope>NUCLEOTIDE SEQUENCE</scope>
    <source>
        <strain evidence="3">Duluth1</strain>
        <tissue evidence="3">Whole animal</tissue>
    </source>
</reference>
<gene>
    <name evidence="3" type="ORF">DPMN_121508</name>
</gene>
<name>A0A9D4GQM5_DREPO</name>
<sequence>MTAVSLWLLVALLVTVCTPSLGLKPQTAEQQRRKELLRTELDTWLGTCKGSYSMKAIGATKVAVSEVKVIRHGVCRKIANGTFENGKGKIRVESSLHVAKKSDDYVTNITWTYSSKDATIPGRFVVALDFVDFVDYKTYADLDRVCIVFNMTKSKSIEENVSLMFHLDCIPLVNTPDVLMDVQIWSILKGKFSDGRCPRKRREVSLDRSKVCETIACSDTRSIPISKSSHKGEICACFRERHGKPVLTWTHDPASRKFNISLTNIPPYLEGVEIEIVNSNNTVYHEILKKVKNDVFVFGTNSLMATSYKSYPTGNYSVVLSGKCPAESLSHYHFCSAQEDVFVKFPQYIVVDDPAPPPQFSPASVVTIATVVGGVVVIGLITTVFFHYCKCRRKGANLPSSGHEPFSTELVEMPPSSLNNTDGHVTGIEEDQNGITETEMTEYEEGKRLEVTQRQPLLSDIQSTRDGKYDAATNCGSDKPQHETISTHNHCQTHFIKNWEVSRSGVTHLLSLLSDIQRNQFKDETYNVGNHDGSENLRPPFGHRTISTESTEYGYQTRAVKHVIGLSYSETDDDVFCAKKERLLHEMRRNGLVFDHVSQHNFADRATHSTEHTDIVIIVSKGMNALCSPLREQQQEWDHANLPKTVLFELQHAKVGEYVVHLVSLEHDRFEGERLLSQFRGLLVYPKPPEGGFIYDYNFHGNGFDFIRGMPFEDFINKLLT</sequence>
<feature type="transmembrane region" description="Helical" evidence="1">
    <location>
        <begin position="365"/>
        <end position="388"/>
    </location>
</feature>
<reference evidence="3" key="2">
    <citation type="submission" date="2020-11" db="EMBL/GenBank/DDBJ databases">
        <authorList>
            <person name="McCartney M.A."/>
            <person name="Auch B."/>
            <person name="Kono T."/>
            <person name="Mallez S."/>
            <person name="Becker A."/>
            <person name="Gohl D.M."/>
            <person name="Silverstein K.A.T."/>
            <person name="Koren S."/>
            <person name="Bechman K.B."/>
            <person name="Herman A."/>
            <person name="Abrahante J.E."/>
            <person name="Garbe J."/>
        </authorList>
    </citation>
    <scope>NUCLEOTIDE SEQUENCE</scope>
    <source>
        <strain evidence="3">Duluth1</strain>
        <tissue evidence="3">Whole animal</tissue>
    </source>
</reference>
<keyword evidence="1" id="KW-0812">Transmembrane</keyword>
<organism evidence="3 4">
    <name type="scientific">Dreissena polymorpha</name>
    <name type="common">Zebra mussel</name>
    <name type="synonym">Mytilus polymorpha</name>
    <dbReference type="NCBI Taxonomy" id="45954"/>
    <lineage>
        <taxon>Eukaryota</taxon>
        <taxon>Metazoa</taxon>
        <taxon>Spiralia</taxon>
        <taxon>Lophotrochozoa</taxon>
        <taxon>Mollusca</taxon>
        <taxon>Bivalvia</taxon>
        <taxon>Autobranchia</taxon>
        <taxon>Heteroconchia</taxon>
        <taxon>Euheterodonta</taxon>
        <taxon>Imparidentia</taxon>
        <taxon>Neoheterodontei</taxon>
        <taxon>Myida</taxon>
        <taxon>Dreissenoidea</taxon>
        <taxon>Dreissenidae</taxon>
        <taxon>Dreissena</taxon>
    </lineage>
</organism>
<proteinExistence type="predicted"/>
<keyword evidence="4" id="KW-1185">Reference proteome</keyword>
<comment type="caution">
    <text evidence="3">The sequence shown here is derived from an EMBL/GenBank/DDBJ whole genome shotgun (WGS) entry which is preliminary data.</text>
</comment>